<dbReference type="PANTHER" id="PTHR14948:SF20">
    <property type="entry name" value="PROLINE-RICH TRANSMEMBRANE PROTEIN 2"/>
    <property type="match status" value="1"/>
</dbReference>
<evidence type="ECO:0007829" key="11">
    <source>
        <dbReference type="ProteomicsDB" id="A0A0J9YU72"/>
    </source>
</evidence>
<evidence type="ECO:0000256" key="2">
    <source>
        <dbReference type="ARBA" id="ARBA00006843"/>
    </source>
</evidence>
<dbReference type="GeneTree" id="ENSGT00940000161103"/>
<dbReference type="InterPro" id="IPR051423">
    <property type="entry name" value="CD225/Dispanin"/>
</dbReference>
<keyword evidence="9" id="KW-1185">Reference proteome</keyword>
<comment type="subcellular location">
    <subcellularLocation>
        <location evidence="1">Membrane</location>
    </subcellularLocation>
</comment>
<proteinExistence type="evidence at protein level"/>
<feature type="transmembrane region" description="Helical" evidence="6">
    <location>
        <begin position="36"/>
        <end position="60"/>
    </location>
</feature>
<dbReference type="ProteomicsDB" id="324862"/>
<keyword evidence="4 6" id="KW-1133">Transmembrane helix</keyword>
<accession>A0A0J9YU72</accession>
<dbReference type="GO" id="GO:0016020">
    <property type="term" value="C:membrane"/>
    <property type="evidence" value="ECO:0007669"/>
    <property type="project" value="UniProtKB-SubCell"/>
</dbReference>
<evidence type="ECO:0000256" key="1">
    <source>
        <dbReference type="ARBA" id="ARBA00004370"/>
    </source>
</evidence>
<dbReference type="ExpressionAtlas" id="A0A0J9YU72">
    <property type="expression patterns" value="baseline and differential"/>
</dbReference>
<organism evidence="7 9">
    <name type="scientific">Mus musculus</name>
    <name type="common">Mouse</name>
    <dbReference type="NCBI Taxonomy" id="10090"/>
    <lineage>
        <taxon>Eukaryota</taxon>
        <taxon>Metazoa</taxon>
        <taxon>Chordata</taxon>
        <taxon>Craniata</taxon>
        <taxon>Vertebrata</taxon>
        <taxon>Euteleostomi</taxon>
        <taxon>Mammalia</taxon>
        <taxon>Eutheria</taxon>
        <taxon>Euarchontoglires</taxon>
        <taxon>Glires</taxon>
        <taxon>Rodentia</taxon>
        <taxon>Myomorpha</taxon>
        <taxon>Muroidea</taxon>
        <taxon>Muridae</taxon>
        <taxon>Murinae</taxon>
        <taxon>Mus</taxon>
        <taxon>Mus</taxon>
    </lineage>
</organism>
<dbReference type="AlphaFoldDB" id="A0A0J9YU72"/>
<evidence type="ECO:0000256" key="6">
    <source>
        <dbReference type="SAM" id="Phobius"/>
    </source>
</evidence>
<evidence type="ECO:0000313" key="9">
    <source>
        <dbReference type="Proteomes" id="UP000000589"/>
    </source>
</evidence>
<reference evidence="7" key="4">
    <citation type="submission" date="2025-08" db="UniProtKB">
        <authorList>
            <consortium name="Ensembl"/>
        </authorList>
    </citation>
    <scope>IDENTIFICATION</scope>
    <source>
        <strain evidence="7">C57BL/6J</strain>
    </source>
</reference>
<evidence type="ECO:0007829" key="12">
    <source>
        <dbReference type="PubMed" id="21183079"/>
    </source>
</evidence>
<reference evidence="12" key="2">
    <citation type="journal article" date="2010" name="Cell">
        <title>A tissue-specific atlas of mouse protein phosphorylation and expression.</title>
        <authorList>
            <person name="Huttlin E.L."/>
            <person name="Jedrychowski M.P."/>
            <person name="Elias J.E."/>
            <person name="Goswami T."/>
            <person name="Rad R."/>
            <person name="Beausoleil S.A."/>
            <person name="Villen J."/>
            <person name="Haas W."/>
            <person name="Sowa M.E."/>
            <person name="Gygi S.P."/>
        </authorList>
    </citation>
    <scope>IDENTIFICATION BY MASS SPECTROMETRY [LARGE SCALE ANALYSIS]</scope>
</reference>
<comment type="similarity">
    <text evidence="2">Belongs to the CD225/Dispanin family.</text>
</comment>
<keyword evidence="3 6" id="KW-0812">Transmembrane</keyword>
<gene>
    <name evidence="7 8" type="primary">Prrt2</name>
</gene>
<evidence type="ECO:0000313" key="8">
    <source>
        <dbReference type="MGI" id="MGI:1916267"/>
    </source>
</evidence>
<dbReference type="InterPro" id="IPR007593">
    <property type="entry name" value="CD225/Dispanin_fam"/>
</dbReference>
<reference evidence="7" key="5">
    <citation type="submission" date="2025-09" db="UniProtKB">
        <authorList>
            <consortium name="Ensembl"/>
        </authorList>
    </citation>
    <scope>IDENTIFICATION</scope>
    <source>
        <strain evidence="7">C57BL/6J</strain>
    </source>
</reference>
<dbReference type="SMR" id="A0A0J9YU72"/>
<evidence type="ECO:0000256" key="3">
    <source>
        <dbReference type="ARBA" id="ARBA00022692"/>
    </source>
</evidence>
<evidence type="ECO:0000256" key="5">
    <source>
        <dbReference type="ARBA" id="ARBA00023136"/>
    </source>
</evidence>
<evidence type="ECO:0007829" key="10">
    <source>
        <dbReference type="PeptideAtlas" id="A0A0J9YU72"/>
    </source>
</evidence>
<dbReference type="Proteomes" id="UP000000589">
    <property type="component" value="Chromosome 7"/>
</dbReference>
<name>A0A0J9YU72_MOUSE</name>
<sequence length="61" mass="6473">MWPVNIVAFAYAVMSRNSLQQGDVDGAQRLGRVAKLLSIVALVGGVLIIIASCVINLGVYK</sequence>
<dbReference type="OMA" id="DPQPDCQ"/>
<reference evidence="7 9" key="1">
    <citation type="journal article" date="2009" name="PLoS Biol.">
        <title>Lineage-specific biology revealed by a finished genome assembly of the mouse.</title>
        <authorList>
            <consortium name="Mouse Genome Sequencing Consortium"/>
            <person name="Church D.M."/>
            <person name="Goodstadt L."/>
            <person name="Hillier L.W."/>
            <person name="Zody M.C."/>
            <person name="Goldstein S."/>
            <person name="She X."/>
            <person name="Bult C.J."/>
            <person name="Agarwala R."/>
            <person name="Cherry J.L."/>
            <person name="DiCuccio M."/>
            <person name="Hlavina W."/>
            <person name="Kapustin Y."/>
            <person name="Meric P."/>
            <person name="Maglott D."/>
            <person name="Birtle Z."/>
            <person name="Marques A.C."/>
            <person name="Graves T."/>
            <person name="Zhou S."/>
            <person name="Teague B."/>
            <person name="Potamousis K."/>
            <person name="Churas C."/>
            <person name="Place M."/>
            <person name="Herschleb J."/>
            <person name="Runnheim R."/>
            <person name="Forrest D."/>
            <person name="Amos-Landgraf J."/>
            <person name="Schwartz D.C."/>
            <person name="Cheng Z."/>
            <person name="Lindblad-Toh K."/>
            <person name="Eichler E.E."/>
            <person name="Ponting C.P."/>
        </authorList>
    </citation>
    <scope>NUCLEOTIDE SEQUENCE [LARGE SCALE GENOMIC DNA]</scope>
    <source>
        <strain evidence="7 9">C57BL/6J</strain>
    </source>
</reference>
<dbReference type="Pfam" id="PF04505">
    <property type="entry name" value="CD225"/>
    <property type="match status" value="1"/>
</dbReference>
<protein>
    <submittedName>
        <fullName evidence="7">Proline-rich transmembrane protein 2</fullName>
    </submittedName>
</protein>
<dbReference type="MGI" id="MGI:1916267">
    <property type="gene designation" value="Prrt2"/>
</dbReference>
<dbReference type="PANTHER" id="PTHR14948">
    <property type="entry name" value="NG5"/>
    <property type="match status" value="1"/>
</dbReference>
<keyword evidence="5 6" id="KW-0472">Membrane</keyword>
<reference evidence="7 9" key="3">
    <citation type="journal article" date="2011" name="PLoS Biol.">
        <title>Modernizing reference genome assemblies.</title>
        <authorList>
            <person name="Church D.M."/>
            <person name="Schneider V.A."/>
            <person name="Graves T."/>
            <person name="Auger K."/>
            <person name="Cunningham F."/>
            <person name="Bouk N."/>
            <person name="Chen H.C."/>
            <person name="Agarwala R."/>
            <person name="McLaren W.M."/>
            <person name="Ritchie G.R."/>
            <person name="Albracht D."/>
            <person name="Kremitzki M."/>
            <person name="Rock S."/>
            <person name="Kotkiewicz H."/>
            <person name="Kremitzki C."/>
            <person name="Wollam A."/>
            <person name="Trani L."/>
            <person name="Fulton L."/>
            <person name="Fulton R."/>
            <person name="Matthews L."/>
            <person name="Whitehead S."/>
            <person name="Chow W."/>
            <person name="Torrance J."/>
            <person name="Dunn M."/>
            <person name="Harden G."/>
            <person name="Threadgold G."/>
            <person name="Wood J."/>
            <person name="Collins J."/>
            <person name="Heath P."/>
            <person name="Griffiths G."/>
            <person name="Pelan S."/>
            <person name="Grafham D."/>
            <person name="Eichler E.E."/>
            <person name="Weinstock G."/>
            <person name="Mardis E.R."/>
            <person name="Wilson R.K."/>
            <person name="Howe K."/>
            <person name="Flicek P."/>
            <person name="Hubbard T."/>
        </authorList>
    </citation>
    <scope>NUCLEOTIDE SEQUENCE [LARGE SCALE GENOMIC DNA]</scope>
    <source>
        <strain evidence="7 9">C57BL/6J</strain>
    </source>
</reference>
<dbReference type="AGR" id="MGI:1916267"/>
<keyword evidence="10 11" id="KW-1267">Proteomics identification</keyword>
<evidence type="ECO:0000313" key="7">
    <source>
        <dbReference type="Ensembl" id="ENSMUSP00000144042.2"/>
    </source>
</evidence>
<evidence type="ECO:0000256" key="4">
    <source>
        <dbReference type="ARBA" id="ARBA00022989"/>
    </source>
</evidence>
<dbReference type="VEuPathDB" id="HostDB:ENSMUSG00000045114"/>
<dbReference type="Bgee" id="ENSMUSG00000045114">
    <property type="expression patterns" value="Expressed in cerebellar cortex and 58 other cell types or tissues"/>
</dbReference>
<dbReference type="Ensembl" id="ENSMUST00000202045.2">
    <property type="protein sequence ID" value="ENSMUSP00000144042.2"/>
    <property type="gene ID" value="ENSMUSG00000045114.11"/>
</dbReference>